<protein>
    <submittedName>
        <fullName evidence="5">Peptidase S1</fullName>
    </submittedName>
</protein>
<dbReference type="PROSITE" id="PS50106">
    <property type="entry name" value="PDZ"/>
    <property type="match status" value="1"/>
</dbReference>
<keyword evidence="6" id="KW-1185">Reference proteome</keyword>
<dbReference type="Pfam" id="PF13365">
    <property type="entry name" value="Trypsin_2"/>
    <property type="match status" value="1"/>
</dbReference>
<dbReference type="Gene3D" id="2.30.42.10">
    <property type="match status" value="2"/>
</dbReference>
<keyword evidence="2" id="KW-0378">Hydrolase</keyword>
<evidence type="ECO:0000256" key="1">
    <source>
        <dbReference type="ARBA" id="ARBA00022670"/>
    </source>
</evidence>
<dbReference type="OrthoDB" id="248175at2"/>
<name>A0A1C3E7S7_9PLAN</name>
<dbReference type="InterPro" id="IPR009003">
    <property type="entry name" value="Peptidase_S1_PA"/>
</dbReference>
<dbReference type="GO" id="GO:0006508">
    <property type="term" value="P:proteolysis"/>
    <property type="evidence" value="ECO:0007669"/>
    <property type="project" value="UniProtKB-KW"/>
</dbReference>
<dbReference type="SUPFAM" id="SSF50494">
    <property type="entry name" value="Trypsin-like serine proteases"/>
    <property type="match status" value="1"/>
</dbReference>
<evidence type="ECO:0000259" key="4">
    <source>
        <dbReference type="PROSITE" id="PS50106"/>
    </source>
</evidence>
<dbReference type="InterPro" id="IPR036034">
    <property type="entry name" value="PDZ_sf"/>
</dbReference>
<accession>A0A1C3E7S7</accession>
<evidence type="ECO:0000256" key="2">
    <source>
        <dbReference type="ARBA" id="ARBA00022801"/>
    </source>
</evidence>
<dbReference type="PRINTS" id="PR00834">
    <property type="entry name" value="PROTEASES2C"/>
</dbReference>
<dbReference type="AlphaFoldDB" id="A0A1C3E7S7"/>
<dbReference type="Gene3D" id="2.40.10.120">
    <property type="match status" value="1"/>
</dbReference>
<dbReference type="RefSeq" id="WP_068850116.1">
    <property type="nucleotide sequence ID" value="NZ_LYDR01000137.1"/>
</dbReference>
<dbReference type="SMART" id="SM00228">
    <property type="entry name" value="PDZ"/>
    <property type="match status" value="2"/>
</dbReference>
<dbReference type="PANTHER" id="PTHR43343:SF3">
    <property type="entry name" value="PROTEASE DO-LIKE 8, CHLOROPLASTIC"/>
    <property type="match status" value="1"/>
</dbReference>
<sequence>MSKLTKWTVPASMFFLGCLAGGGLLSIPVMNAVRASAVDKAALEEAYEDLNKKVTALQEGSSLLARVAHLATPSVVHIESRRNVPNKGVVEETGSGVLVSGSDGKGIYVVTNRHVIDGAIPGNISISLFDGRVINPDDIRADRDTDLAVLRVNAPNLSPARWADSDKVDIGHMVLAVGSPFGLSQSVTFGIISAKGRRKLKLGTTAVLNQDFLQTDAAINPGNSGGPLIDLQGRIIGINTAIASSSGGNEGIGFSIPSNLVRRVMDQLLEFGVVQRAYLGVRLDPAFDLRSANRLKLDRVGGARVTEVYPNTAAAKANLLYDDVILSFDGVDVEDENHLINLVSLTPFGKKVRMVVWRGGSKIPVLVQLGDRAEMREQSAVPTPDMGLPPVRTTSLTPGLKLKPLDFQVRETHRLPARAGGILVNEVAIDSVWQGIVEVGDLIVEVDQWPVASESELASVLKAGEALPTIPIRLMRLEGGKSVEHVVQLPQSKLQ</sequence>
<evidence type="ECO:0000313" key="6">
    <source>
        <dbReference type="Proteomes" id="UP000094828"/>
    </source>
</evidence>
<evidence type="ECO:0000313" key="5">
    <source>
        <dbReference type="EMBL" id="ODA29292.1"/>
    </source>
</evidence>
<dbReference type="STRING" id="1841610.A6X21_09350"/>
<dbReference type="InterPro" id="IPR001478">
    <property type="entry name" value="PDZ"/>
</dbReference>
<comment type="caution">
    <text evidence="5">The sequence shown here is derived from an EMBL/GenBank/DDBJ whole genome shotgun (WGS) entry which is preliminary data.</text>
</comment>
<organism evidence="5 6">
    <name type="scientific">Planctopirus hydrillae</name>
    <dbReference type="NCBI Taxonomy" id="1841610"/>
    <lineage>
        <taxon>Bacteria</taxon>
        <taxon>Pseudomonadati</taxon>
        <taxon>Planctomycetota</taxon>
        <taxon>Planctomycetia</taxon>
        <taxon>Planctomycetales</taxon>
        <taxon>Planctomycetaceae</taxon>
        <taxon>Planctopirus</taxon>
    </lineage>
</organism>
<keyword evidence="3" id="KW-0175">Coiled coil</keyword>
<evidence type="ECO:0000256" key="3">
    <source>
        <dbReference type="SAM" id="Coils"/>
    </source>
</evidence>
<dbReference type="SUPFAM" id="SSF50156">
    <property type="entry name" value="PDZ domain-like"/>
    <property type="match status" value="2"/>
</dbReference>
<dbReference type="PROSITE" id="PS51257">
    <property type="entry name" value="PROKAR_LIPOPROTEIN"/>
    <property type="match status" value="1"/>
</dbReference>
<dbReference type="InterPro" id="IPR051201">
    <property type="entry name" value="Chloro_Bact_Ser_Proteases"/>
</dbReference>
<dbReference type="Pfam" id="PF13180">
    <property type="entry name" value="PDZ_2"/>
    <property type="match status" value="1"/>
</dbReference>
<keyword evidence="1" id="KW-0645">Protease</keyword>
<proteinExistence type="predicted"/>
<dbReference type="GO" id="GO:0004252">
    <property type="term" value="F:serine-type endopeptidase activity"/>
    <property type="evidence" value="ECO:0007669"/>
    <property type="project" value="InterPro"/>
</dbReference>
<gene>
    <name evidence="5" type="ORF">A6X21_09350</name>
</gene>
<feature type="domain" description="PDZ" evidence="4">
    <location>
        <begin position="268"/>
        <end position="360"/>
    </location>
</feature>
<reference evidence="5 6" key="1">
    <citation type="submission" date="2016-05" db="EMBL/GenBank/DDBJ databases">
        <title>Genomic and physiological characterization of Planctopirus sp. isolated from fresh water lake.</title>
        <authorList>
            <person name="Subhash Y."/>
            <person name="Ramana C."/>
        </authorList>
    </citation>
    <scope>NUCLEOTIDE SEQUENCE [LARGE SCALE GENOMIC DNA]</scope>
    <source>
        <strain evidence="5 6">JC280</strain>
    </source>
</reference>
<feature type="coiled-coil region" evidence="3">
    <location>
        <begin position="33"/>
        <end position="60"/>
    </location>
</feature>
<dbReference type="PANTHER" id="PTHR43343">
    <property type="entry name" value="PEPTIDASE S12"/>
    <property type="match status" value="1"/>
</dbReference>
<dbReference type="Proteomes" id="UP000094828">
    <property type="component" value="Unassembled WGS sequence"/>
</dbReference>
<dbReference type="EMBL" id="LYDR01000137">
    <property type="protein sequence ID" value="ODA29292.1"/>
    <property type="molecule type" value="Genomic_DNA"/>
</dbReference>
<dbReference type="InterPro" id="IPR001940">
    <property type="entry name" value="Peptidase_S1C"/>
</dbReference>